<reference evidence="7" key="2">
    <citation type="submission" date="2015-01" db="EMBL/GenBank/DDBJ databases">
        <title>Evolutionary Origins and Diversification of the Mycorrhizal Mutualists.</title>
        <authorList>
            <consortium name="DOE Joint Genome Institute"/>
            <consortium name="Mycorrhizal Genomics Consortium"/>
            <person name="Kohler A."/>
            <person name="Kuo A."/>
            <person name="Nagy L.G."/>
            <person name="Floudas D."/>
            <person name="Copeland A."/>
            <person name="Barry K.W."/>
            <person name="Cichocki N."/>
            <person name="Veneault-Fourrey C."/>
            <person name="LaButti K."/>
            <person name="Lindquist E.A."/>
            <person name="Lipzen A."/>
            <person name="Lundell T."/>
            <person name="Morin E."/>
            <person name="Murat C."/>
            <person name="Riley R."/>
            <person name="Ohm R."/>
            <person name="Sun H."/>
            <person name="Tunlid A."/>
            <person name="Henrissat B."/>
            <person name="Grigoriev I.V."/>
            <person name="Hibbett D.S."/>
            <person name="Martin F."/>
        </authorList>
    </citation>
    <scope>NUCLEOTIDE SEQUENCE [LARGE SCALE GENOMIC DNA]</scope>
    <source>
        <strain evidence="7">Ve08.2h10</strain>
    </source>
</reference>
<dbReference type="InParanoid" id="A0A0D0DNR4"/>
<dbReference type="InterPro" id="IPR001656">
    <property type="entry name" value="PsdUridine_synth_TruD"/>
</dbReference>
<gene>
    <name evidence="6" type="ORF">PAXRUDRAFT_129419</name>
</gene>
<name>A0A0D0DNR4_9AGAM</name>
<accession>A0A0D0DNR4</accession>
<dbReference type="HOGENOM" id="CLU_005281_0_2_1"/>
<keyword evidence="2" id="KW-0819">tRNA processing</keyword>
<evidence type="ECO:0000313" key="7">
    <source>
        <dbReference type="Proteomes" id="UP000054538"/>
    </source>
</evidence>
<sequence>MSTSITREREDDDEGLRSPKRTKVDNLPDEHAPDETVITPHKTEPESILPPSHVLLGVNSPPTSSDGLRQLLESDVGISEYISREVAPISGIIKQRFTDFLVYEVDLDHRVVHIKSIDMPESSPKKEKAPGSDPAEEIIEHGLPQLANNEQHDDAGVGHAGPSQAVQSSTRPICDEKEEEPSVAMDEVAWGASFDASLTPFLSEASIAQLKYMYLEGPEPPRVTDSGWGGKVSKRSEDIEMTDQGQPEGDSEEPRAGLGKHRNARGGRGGKQRGRSGRSQGGEREDHRKVLSEPIRSKPTRTALHHVVRKLFKGKLESETDMSAPVGDEGSRIAIKWSRRGNGRGGTRGRGERPARGEYPPYIHFTLQKTNRDTQDALAYLSRTLHVSIKDLAVAGTKDKRGVTVQRVSLRRGNKTVENVWKAANQLGRRSALEAVTQRGERGIRIADLNYRKAGLELGMLKGNEFVITLRNMQVDSMDTLDRAMNSMKHMGFINYYGMQRFGTAAVPTHTIGLAFLQSDWHKAVSLILQVRPGEHPDVVAAREAWLVDRDLDRALVLMPRRVVAERCILESYKKQGGETRNAMGALSTIPRNLRLMYIHAYQSYVWNAIVSERIRMHGADKAVPGDLVFEEEPPSRATQDMDEELEVNTDEPTATDEHESARASRKPHKVPWVPPKIKTLSEEDADKYSIFDVIMPLPGRDVAYPGGSLGERYREFLKRDGLDPDNFLRKQKEYTLNGSYRKILQLPKNMSWTVLQYTDPDVALAQADEDKLLGFDPPSTVEDGKFMALQINLTLGTAAYATMALRELTKTETSSHFQTGLTQVSEDQQFRGTATSTTEDADEPEEDSTCMEE</sequence>
<protein>
    <recommendedName>
        <fullName evidence="5">TRUD domain-containing protein</fullName>
    </recommendedName>
</protein>
<feature type="region of interest" description="Disordered" evidence="4">
    <location>
        <begin position="148"/>
        <end position="182"/>
    </location>
</feature>
<feature type="compositionally biased region" description="Basic and acidic residues" evidence="4">
    <location>
        <begin position="22"/>
        <end position="34"/>
    </location>
</feature>
<feature type="region of interest" description="Disordered" evidence="4">
    <location>
        <begin position="817"/>
        <end position="854"/>
    </location>
</feature>
<dbReference type="STRING" id="930991.A0A0D0DNR4"/>
<dbReference type="GO" id="GO:0005634">
    <property type="term" value="C:nucleus"/>
    <property type="evidence" value="ECO:0007669"/>
    <property type="project" value="TreeGrafter"/>
</dbReference>
<evidence type="ECO:0000256" key="2">
    <source>
        <dbReference type="ARBA" id="ARBA00022694"/>
    </source>
</evidence>
<dbReference type="NCBIfam" id="TIGR00094">
    <property type="entry name" value="tRNA_TruD_broad"/>
    <property type="match status" value="1"/>
</dbReference>
<dbReference type="PROSITE" id="PS50984">
    <property type="entry name" value="TRUD"/>
    <property type="match status" value="1"/>
</dbReference>
<feature type="compositionally biased region" description="Basic residues" evidence="4">
    <location>
        <begin position="258"/>
        <end position="276"/>
    </location>
</feature>
<evidence type="ECO:0000256" key="4">
    <source>
        <dbReference type="SAM" id="MobiDB-lite"/>
    </source>
</evidence>
<feature type="domain" description="TRUD" evidence="5">
    <location>
        <begin position="492"/>
        <end position="747"/>
    </location>
</feature>
<evidence type="ECO:0000256" key="1">
    <source>
        <dbReference type="ARBA" id="ARBA00007953"/>
    </source>
</evidence>
<evidence type="ECO:0000313" key="6">
    <source>
        <dbReference type="EMBL" id="KIL00613.1"/>
    </source>
</evidence>
<dbReference type="InterPro" id="IPR020119">
    <property type="entry name" value="PsdUridine_synth_TruD_CS"/>
</dbReference>
<dbReference type="PROSITE" id="PS01268">
    <property type="entry name" value="UPF0024"/>
    <property type="match status" value="1"/>
</dbReference>
<feature type="region of interest" description="Disordered" evidence="4">
    <location>
        <begin position="633"/>
        <end position="671"/>
    </location>
</feature>
<organism evidence="6 7">
    <name type="scientific">Paxillus rubicundulus Ve08.2h10</name>
    <dbReference type="NCBI Taxonomy" id="930991"/>
    <lineage>
        <taxon>Eukaryota</taxon>
        <taxon>Fungi</taxon>
        <taxon>Dikarya</taxon>
        <taxon>Basidiomycota</taxon>
        <taxon>Agaricomycotina</taxon>
        <taxon>Agaricomycetes</taxon>
        <taxon>Agaricomycetidae</taxon>
        <taxon>Boletales</taxon>
        <taxon>Paxilineae</taxon>
        <taxon>Paxillaceae</taxon>
        <taxon>Paxillus</taxon>
    </lineage>
</organism>
<dbReference type="Proteomes" id="UP000054538">
    <property type="component" value="Unassembled WGS sequence"/>
</dbReference>
<comment type="similarity">
    <text evidence="1">Belongs to the pseudouridine synthase TruD family.</text>
</comment>
<dbReference type="EMBL" id="KN824830">
    <property type="protein sequence ID" value="KIL00613.1"/>
    <property type="molecule type" value="Genomic_DNA"/>
</dbReference>
<dbReference type="PIRSF" id="PIRSF037016">
    <property type="entry name" value="Pseudouridin_synth_euk_prd"/>
    <property type="match status" value="1"/>
</dbReference>
<feature type="region of interest" description="Disordered" evidence="4">
    <location>
        <begin position="1"/>
        <end position="48"/>
    </location>
</feature>
<dbReference type="SUPFAM" id="SSF55120">
    <property type="entry name" value="Pseudouridine synthase"/>
    <property type="match status" value="1"/>
</dbReference>
<feature type="region of interest" description="Disordered" evidence="4">
    <location>
        <begin position="339"/>
        <end position="359"/>
    </location>
</feature>
<dbReference type="CDD" id="cd02576">
    <property type="entry name" value="PseudoU_synth_ScPUS7"/>
    <property type="match status" value="1"/>
</dbReference>
<dbReference type="Pfam" id="PF01142">
    <property type="entry name" value="TruD"/>
    <property type="match status" value="1"/>
</dbReference>
<dbReference type="FunCoup" id="A0A0D0DNR4">
    <property type="interactions" value="740"/>
</dbReference>
<dbReference type="Gene3D" id="3.30.2350.20">
    <property type="entry name" value="TruD, catalytic domain"/>
    <property type="match status" value="2"/>
</dbReference>
<proteinExistence type="inferred from homology"/>
<dbReference type="GO" id="GO:0008033">
    <property type="term" value="P:tRNA processing"/>
    <property type="evidence" value="ECO:0007669"/>
    <property type="project" value="UniProtKB-KW"/>
</dbReference>
<dbReference type="InterPro" id="IPR011760">
    <property type="entry name" value="PsdUridine_synth_TruD_insert"/>
</dbReference>
<dbReference type="PANTHER" id="PTHR13326:SF21">
    <property type="entry name" value="PSEUDOURIDYLATE SYNTHASE PUS7L"/>
    <property type="match status" value="1"/>
</dbReference>
<dbReference type="InterPro" id="IPR042214">
    <property type="entry name" value="TruD_catalytic"/>
</dbReference>
<dbReference type="GO" id="GO:0009982">
    <property type="term" value="F:pseudouridine synthase activity"/>
    <property type="evidence" value="ECO:0007669"/>
    <property type="project" value="InterPro"/>
</dbReference>
<reference evidence="6 7" key="1">
    <citation type="submission" date="2014-04" db="EMBL/GenBank/DDBJ databases">
        <authorList>
            <consortium name="DOE Joint Genome Institute"/>
            <person name="Kuo A."/>
            <person name="Kohler A."/>
            <person name="Jargeat P."/>
            <person name="Nagy L.G."/>
            <person name="Floudas D."/>
            <person name="Copeland A."/>
            <person name="Barry K.W."/>
            <person name="Cichocki N."/>
            <person name="Veneault-Fourrey C."/>
            <person name="LaButti K."/>
            <person name="Lindquist E.A."/>
            <person name="Lipzen A."/>
            <person name="Lundell T."/>
            <person name="Morin E."/>
            <person name="Murat C."/>
            <person name="Sun H."/>
            <person name="Tunlid A."/>
            <person name="Henrissat B."/>
            <person name="Grigoriev I.V."/>
            <person name="Hibbett D.S."/>
            <person name="Martin F."/>
            <person name="Nordberg H.P."/>
            <person name="Cantor M.N."/>
            <person name="Hua S.X."/>
        </authorList>
    </citation>
    <scope>NUCLEOTIDE SEQUENCE [LARGE SCALE GENOMIC DNA]</scope>
    <source>
        <strain evidence="6 7">Ve08.2h10</strain>
    </source>
</reference>
<keyword evidence="7" id="KW-1185">Reference proteome</keyword>
<feature type="compositionally biased region" description="Polar residues" evidence="4">
    <location>
        <begin position="817"/>
        <end position="839"/>
    </location>
</feature>
<feature type="region of interest" description="Disordered" evidence="4">
    <location>
        <begin position="218"/>
        <end position="302"/>
    </location>
</feature>
<feature type="compositionally biased region" description="Acidic residues" evidence="4">
    <location>
        <begin position="641"/>
        <end position="650"/>
    </location>
</feature>
<keyword evidence="3" id="KW-0413">Isomerase</keyword>
<dbReference type="GO" id="GO:0001522">
    <property type="term" value="P:pseudouridine synthesis"/>
    <property type="evidence" value="ECO:0007669"/>
    <property type="project" value="InterPro"/>
</dbReference>
<evidence type="ECO:0000259" key="5">
    <source>
        <dbReference type="PROSITE" id="PS50984"/>
    </source>
</evidence>
<dbReference type="OrthoDB" id="447290at2759"/>
<dbReference type="PANTHER" id="PTHR13326">
    <property type="entry name" value="TRNA PSEUDOURIDINE SYNTHASE D"/>
    <property type="match status" value="1"/>
</dbReference>
<dbReference type="InterPro" id="IPR020103">
    <property type="entry name" value="PsdUridine_synth_cat_dom_sf"/>
</dbReference>
<dbReference type="AlphaFoldDB" id="A0A0D0DNR4"/>
<feature type="compositionally biased region" description="Basic and acidic residues" evidence="4">
    <location>
        <begin position="281"/>
        <end position="291"/>
    </location>
</feature>
<evidence type="ECO:0000256" key="3">
    <source>
        <dbReference type="ARBA" id="ARBA00023235"/>
    </source>
</evidence>
<dbReference type="GO" id="GO:0003723">
    <property type="term" value="F:RNA binding"/>
    <property type="evidence" value="ECO:0007669"/>
    <property type="project" value="InterPro"/>
</dbReference>
<feature type="compositionally biased region" description="Acidic residues" evidence="4">
    <location>
        <begin position="840"/>
        <end position="854"/>
    </location>
</feature>